<dbReference type="STRING" id="872970.SAMN04488134_103267"/>
<evidence type="ECO:0000313" key="2">
    <source>
        <dbReference type="Proteomes" id="UP000199300"/>
    </source>
</evidence>
<sequence>MKKFLVPSIILLSVTLGFILYVNGYLDGIINLLNDPGQLTLK</sequence>
<evidence type="ECO:0000313" key="1">
    <source>
        <dbReference type="EMBL" id="SEO06535.1"/>
    </source>
</evidence>
<protein>
    <submittedName>
        <fullName evidence="1">Uncharacterized protein</fullName>
    </submittedName>
</protein>
<name>A0A1H8LN36_9BACI</name>
<dbReference type="AlphaFoldDB" id="A0A1H8LN36"/>
<dbReference type="RefSeq" id="WP_281245850.1">
    <property type="nucleotide sequence ID" value="NZ_FODJ01000003.1"/>
</dbReference>
<accession>A0A1H8LN36</accession>
<gene>
    <name evidence="1" type="ORF">SAMN04488134_103267</name>
</gene>
<dbReference type="EMBL" id="FODJ01000003">
    <property type="protein sequence ID" value="SEO06535.1"/>
    <property type="molecule type" value="Genomic_DNA"/>
</dbReference>
<reference evidence="1 2" key="1">
    <citation type="submission" date="2016-10" db="EMBL/GenBank/DDBJ databases">
        <authorList>
            <person name="de Groot N.N."/>
        </authorList>
    </citation>
    <scope>NUCLEOTIDE SEQUENCE [LARGE SCALE GENOMIC DNA]</scope>
    <source>
        <strain evidence="1 2">CGMCC 1.10434</strain>
    </source>
</reference>
<keyword evidence="2" id="KW-1185">Reference proteome</keyword>
<organism evidence="1 2">
    <name type="scientific">Amphibacillus marinus</name>
    <dbReference type="NCBI Taxonomy" id="872970"/>
    <lineage>
        <taxon>Bacteria</taxon>
        <taxon>Bacillati</taxon>
        <taxon>Bacillota</taxon>
        <taxon>Bacilli</taxon>
        <taxon>Bacillales</taxon>
        <taxon>Bacillaceae</taxon>
        <taxon>Amphibacillus</taxon>
    </lineage>
</organism>
<dbReference type="Proteomes" id="UP000199300">
    <property type="component" value="Unassembled WGS sequence"/>
</dbReference>
<proteinExistence type="predicted"/>